<organism evidence="11 12">
    <name type="scientific">Orchesella dallaii</name>
    <dbReference type="NCBI Taxonomy" id="48710"/>
    <lineage>
        <taxon>Eukaryota</taxon>
        <taxon>Metazoa</taxon>
        <taxon>Ecdysozoa</taxon>
        <taxon>Arthropoda</taxon>
        <taxon>Hexapoda</taxon>
        <taxon>Collembola</taxon>
        <taxon>Entomobryomorpha</taxon>
        <taxon>Entomobryoidea</taxon>
        <taxon>Orchesellidae</taxon>
        <taxon>Orchesellinae</taxon>
        <taxon>Orchesella</taxon>
    </lineage>
</organism>
<keyword evidence="4" id="KW-0808">Transferase</keyword>
<keyword evidence="12" id="KW-1185">Reference proteome</keyword>
<gene>
    <name evidence="11" type="ORF">ODALV1_LOCUS10142</name>
</gene>
<keyword evidence="7 10" id="KW-1133">Transmembrane helix</keyword>
<evidence type="ECO:0008006" key="13">
    <source>
        <dbReference type="Google" id="ProtNLM"/>
    </source>
</evidence>
<proteinExistence type="inferred from homology"/>
<dbReference type="InterPro" id="IPR002659">
    <property type="entry name" value="Glyco_trans_31"/>
</dbReference>
<evidence type="ECO:0000256" key="5">
    <source>
        <dbReference type="ARBA" id="ARBA00022692"/>
    </source>
</evidence>
<evidence type="ECO:0000256" key="8">
    <source>
        <dbReference type="ARBA" id="ARBA00023034"/>
    </source>
</evidence>
<comment type="subcellular location">
    <subcellularLocation>
        <location evidence="1">Golgi apparatus membrane</location>
        <topology evidence="1">Single-pass type II membrane protein</topology>
    </subcellularLocation>
</comment>
<evidence type="ECO:0000256" key="1">
    <source>
        <dbReference type="ARBA" id="ARBA00004323"/>
    </source>
</evidence>
<keyword evidence="9 10" id="KW-0472">Membrane</keyword>
<dbReference type="Gene3D" id="3.90.550.50">
    <property type="match status" value="1"/>
</dbReference>
<dbReference type="Pfam" id="PF01762">
    <property type="entry name" value="Galactosyl_T"/>
    <property type="match status" value="1"/>
</dbReference>
<reference evidence="11 12" key="1">
    <citation type="submission" date="2024-08" db="EMBL/GenBank/DDBJ databases">
        <authorList>
            <person name="Cucini C."/>
            <person name="Frati F."/>
        </authorList>
    </citation>
    <scope>NUCLEOTIDE SEQUENCE [LARGE SCALE GENOMIC DNA]</scope>
</reference>
<evidence type="ECO:0000313" key="12">
    <source>
        <dbReference type="Proteomes" id="UP001642540"/>
    </source>
</evidence>
<accession>A0ABP1QJV7</accession>
<sequence>MLKFKPKLRVLFLAAKSRYIWLGLLISVFFIILITTMSNRGLVDYTSHAHISSIPQKSFHNVDAEALFAKLLTPPAASINPSVKILCYILLSRSKVRTAMLIKETWGSHCDKLLFFGGYEYPELPVTFINATEGYENLWGKAKAALLYLLKNPYFKEYQYFLKADDDTFVIVENLREFIHNSSLSLDKPVWFGFKLKHKRMQQGYMSGGAGYVFNYAALTRVGTFLSKSSQQVYNAIGDCNVDSEYGVEDLELGKCFLHAGVKSINTTDENGGERFLPLSYDVLLNGAISSFHWIWGQAWNRVRTGERCCSVNLISMHEISPNQLKLLYHLLYKLKINR</sequence>
<dbReference type="InterPro" id="IPR026050">
    <property type="entry name" value="C1GALT1/C1GALT1_chp1"/>
</dbReference>
<keyword evidence="8" id="KW-0333">Golgi apparatus</keyword>
<keyword evidence="3" id="KW-0328">Glycosyltransferase</keyword>
<dbReference type="Proteomes" id="UP001642540">
    <property type="component" value="Unassembled WGS sequence"/>
</dbReference>
<evidence type="ECO:0000313" key="11">
    <source>
        <dbReference type="EMBL" id="CAL8099091.1"/>
    </source>
</evidence>
<evidence type="ECO:0000256" key="3">
    <source>
        <dbReference type="ARBA" id="ARBA00022676"/>
    </source>
</evidence>
<evidence type="ECO:0000256" key="7">
    <source>
        <dbReference type="ARBA" id="ARBA00022989"/>
    </source>
</evidence>
<keyword evidence="5 10" id="KW-0812">Transmembrane</keyword>
<dbReference type="PANTHER" id="PTHR23033:SF14">
    <property type="entry name" value="GLYCOPROTEIN-N-ACETYLGALACTOSAMINE 3-BETA-GALACTOSYLTRANSFERASE 1-RELATED"/>
    <property type="match status" value="1"/>
</dbReference>
<dbReference type="EMBL" id="CAXLJM020000031">
    <property type="protein sequence ID" value="CAL8099091.1"/>
    <property type="molecule type" value="Genomic_DNA"/>
</dbReference>
<evidence type="ECO:0000256" key="6">
    <source>
        <dbReference type="ARBA" id="ARBA00022968"/>
    </source>
</evidence>
<feature type="transmembrane region" description="Helical" evidence="10">
    <location>
        <begin position="20"/>
        <end position="38"/>
    </location>
</feature>
<name>A0ABP1QJV7_9HEXA</name>
<comment type="similarity">
    <text evidence="2">Belongs to the glycosyltransferase 31 family. Beta3-Gal-T subfamily.</text>
</comment>
<keyword evidence="6" id="KW-0735">Signal-anchor</keyword>
<evidence type="ECO:0000256" key="9">
    <source>
        <dbReference type="ARBA" id="ARBA00023136"/>
    </source>
</evidence>
<protein>
    <recommendedName>
        <fullName evidence="13">N-acetylgalactosaminide beta-1,3-galactosyltransferase</fullName>
    </recommendedName>
</protein>
<dbReference type="PANTHER" id="PTHR23033">
    <property type="entry name" value="BETA1,3-GALACTOSYLTRANSFERASE"/>
    <property type="match status" value="1"/>
</dbReference>
<evidence type="ECO:0000256" key="4">
    <source>
        <dbReference type="ARBA" id="ARBA00022679"/>
    </source>
</evidence>
<evidence type="ECO:0000256" key="2">
    <source>
        <dbReference type="ARBA" id="ARBA00006462"/>
    </source>
</evidence>
<evidence type="ECO:0000256" key="10">
    <source>
        <dbReference type="SAM" id="Phobius"/>
    </source>
</evidence>
<comment type="caution">
    <text evidence="11">The sequence shown here is derived from an EMBL/GenBank/DDBJ whole genome shotgun (WGS) entry which is preliminary data.</text>
</comment>